<reference evidence="2" key="2">
    <citation type="submission" date="2023-06" db="EMBL/GenBank/DDBJ databases">
        <authorList>
            <consortium name="Lawrence Berkeley National Laboratory"/>
            <person name="Haridas S."/>
            <person name="Hensen N."/>
            <person name="Bonometti L."/>
            <person name="Westerberg I."/>
            <person name="Brannstrom I.O."/>
            <person name="Guillou S."/>
            <person name="Cros-Aarteil S."/>
            <person name="Calhoun S."/>
            <person name="Kuo A."/>
            <person name="Mondo S."/>
            <person name="Pangilinan J."/>
            <person name="Riley R."/>
            <person name="Labutti K."/>
            <person name="Andreopoulos B."/>
            <person name="Lipzen A."/>
            <person name="Chen C."/>
            <person name="Yanf M."/>
            <person name="Daum C."/>
            <person name="Ng V."/>
            <person name="Clum A."/>
            <person name="Steindorff A."/>
            <person name="Ohm R."/>
            <person name="Martin F."/>
            <person name="Silar P."/>
            <person name="Natvig D."/>
            <person name="Lalanne C."/>
            <person name="Gautier V."/>
            <person name="Ament-Velasquez S.L."/>
            <person name="Kruys A."/>
            <person name="Hutchinson M.I."/>
            <person name="Powell A.J."/>
            <person name="Barry K."/>
            <person name="Miller A.N."/>
            <person name="Grigoriev I.V."/>
            <person name="Debuchy R."/>
            <person name="Gladieux P."/>
            <person name="Thoren M.H."/>
            <person name="Johannesson H."/>
        </authorList>
    </citation>
    <scope>NUCLEOTIDE SEQUENCE</scope>
    <source>
        <strain evidence="2">CBS 118394</strain>
    </source>
</reference>
<keyword evidence="3" id="KW-1185">Reference proteome</keyword>
<evidence type="ECO:0000256" key="1">
    <source>
        <dbReference type="SAM" id="Phobius"/>
    </source>
</evidence>
<reference evidence="2" key="1">
    <citation type="journal article" date="2023" name="Mol. Phylogenet. Evol.">
        <title>Genome-scale phylogeny and comparative genomics of the fungal order Sordariales.</title>
        <authorList>
            <person name="Hensen N."/>
            <person name="Bonometti L."/>
            <person name="Westerberg I."/>
            <person name="Brannstrom I.O."/>
            <person name="Guillou S."/>
            <person name="Cros-Aarteil S."/>
            <person name="Calhoun S."/>
            <person name="Haridas S."/>
            <person name="Kuo A."/>
            <person name="Mondo S."/>
            <person name="Pangilinan J."/>
            <person name="Riley R."/>
            <person name="LaButti K."/>
            <person name="Andreopoulos B."/>
            <person name="Lipzen A."/>
            <person name="Chen C."/>
            <person name="Yan M."/>
            <person name="Daum C."/>
            <person name="Ng V."/>
            <person name="Clum A."/>
            <person name="Steindorff A."/>
            <person name="Ohm R.A."/>
            <person name="Martin F."/>
            <person name="Silar P."/>
            <person name="Natvig D.O."/>
            <person name="Lalanne C."/>
            <person name="Gautier V."/>
            <person name="Ament-Velasquez S.L."/>
            <person name="Kruys A."/>
            <person name="Hutchinson M.I."/>
            <person name="Powell A.J."/>
            <person name="Barry K."/>
            <person name="Miller A.N."/>
            <person name="Grigoriev I.V."/>
            <person name="Debuchy R."/>
            <person name="Gladieux P."/>
            <person name="Hiltunen Thoren M."/>
            <person name="Johannesson H."/>
        </authorList>
    </citation>
    <scope>NUCLEOTIDE SEQUENCE</scope>
    <source>
        <strain evidence="2">CBS 118394</strain>
    </source>
</reference>
<sequence>MLPSSESRTTPPNLGPYTSCYPTTFFYLFSSSFFGLEHNYLCFPSKLSKYPFLLLFTIPRGRLTILMVFFLSSLSSTCPLDGRK</sequence>
<dbReference type="EMBL" id="JAUEDM010000002">
    <property type="protein sequence ID" value="KAK3325732.1"/>
    <property type="molecule type" value="Genomic_DNA"/>
</dbReference>
<accession>A0AAE0IIJ9</accession>
<comment type="caution">
    <text evidence="2">The sequence shown here is derived from an EMBL/GenBank/DDBJ whole genome shotgun (WGS) entry which is preliminary data.</text>
</comment>
<gene>
    <name evidence="2" type="ORF">B0H66DRAFT_136371</name>
</gene>
<keyword evidence="1" id="KW-1133">Transmembrane helix</keyword>
<feature type="transmembrane region" description="Helical" evidence="1">
    <location>
        <begin position="24"/>
        <end position="43"/>
    </location>
</feature>
<name>A0AAE0IIJ9_9PEZI</name>
<dbReference type="Proteomes" id="UP001283341">
    <property type="component" value="Unassembled WGS sequence"/>
</dbReference>
<evidence type="ECO:0000313" key="3">
    <source>
        <dbReference type="Proteomes" id="UP001283341"/>
    </source>
</evidence>
<dbReference type="AlphaFoldDB" id="A0AAE0IIJ9"/>
<keyword evidence="1" id="KW-0472">Membrane</keyword>
<keyword evidence="1" id="KW-0812">Transmembrane</keyword>
<protein>
    <submittedName>
        <fullName evidence="2">Uncharacterized protein</fullName>
    </submittedName>
</protein>
<feature type="transmembrane region" description="Helical" evidence="1">
    <location>
        <begin position="50"/>
        <end position="71"/>
    </location>
</feature>
<organism evidence="2 3">
    <name type="scientific">Apodospora peruviana</name>
    <dbReference type="NCBI Taxonomy" id="516989"/>
    <lineage>
        <taxon>Eukaryota</taxon>
        <taxon>Fungi</taxon>
        <taxon>Dikarya</taxon>
        <taxon>Ascomycota</taxon>
        <taxon>Pezizomycotina</taxon>
        <taxon>Sordariomycetes</taxon>
        <taxon>Sordariomycetidae</taxon>
        <taxon>Sordariales</taxon>
        <taxon>Lasiosphaeriaceae</taxon>
        <taxon>Apodospora</taxon>
    </lineage>
</organism>
<proteinExistence type="predicted"/>
<evidence type="ECO:0000313" key="2">
    <source>
        <dbReference type="EMBL" id="KAK3325732.1"/>
    </source>
</evidence>